<evidence type="ECO:0000256" key="3">
    <source>
        <dbReference type="ARBA" id="ARBA00023016"/>
    </source>
</evidence>
<sequence length="349" mass="39397">MEHTLDRRSREVLRAVIHAHISTGEPVGSRTIAKKYGLGVSPATIRNVMADLEEMGFLTHPHTSAGRIPTDKGFRFYVNELMSEKKATPAFLQDQLSQLQNLLLREDLNPSEVLVEACRILSRISNHMGLVFIPTLRTSRFHHIQFVPLTPQKVLAVIISEGGMIQHKTVTLEDEITPQELEKYGKLLNQEFAGKGLMEVRKALLEAMERDIREYDTLYTKALQMARKALETMEDEGLIHVEGTSNILSHKEFIENVERMKGLFKAFEEKSKVVKLLDRCLESEDIVVTIGSETEIEELQDLSLVASSCRVGDRIIGGLGIMGPKRMDYAYVLPLMRETAQLINTILTV</sequence>
<dbReference type="PANTHER" id="PTHR34824:SF1">
    <property type="entry name" value="HEAT-INDUCIBLE TRANSCRIPTION REPRESSOR HRCA"/>
    <property type="match status" value="1"/>
</dbReference>
<accession>A0A7C0U6I3</accession>
<dbReference type="InterPro" id="IPR021153">
    <property type="entry name" value="HrcA_C"/>
</dbReference>
<evidence type="ECO:0000256" key="4">
    <source>
        <dbReference type="ARBA" id="ARBA00023163"/>
    </source>
</evidence>
<reference evidence="7" key="1">
    <citation type="journal article" date="2020" name="mSystems">
        <title>Genome- and Community-Level Interaction Insights into Carbon Utilization and Element Cycling Functions of Hydrothermarchaeota in Hydrothermal Sediment.</title>
        <authorList>
            <person name="Zhou Z."/>
            <person name="Liu Y."/>
            <person name="Xu W."/>
            <person name="Pan J."/>
            <person name="Luo Z.H."/>
            <person name="Li M."/>
        </authorList>
    </citation>
    <scope>NUCLEOTIDE SEQUENCE [LARGE SCALE GENOMIC DNA]</scope>
    <source>
        <strain evidence="7">HyVt-115</strain>
    </source>
</reference>
<dbReference type="NCBIfam" id="TIGR00331">
    <property type="entry name" value="hrcA"/>
    <property type="match status" value="1"/>
</dbReference>
<dbReference type="InterPro" id="IPR023120">
    <property type="entry name" value="WHTH_transcript_rep_HrcA_IDD"/>
</dbReference>
<dbReference type="Gene3D" id="1.10.10.10">
    <property type="entry name" value="Winged helix-like DNA-binding domain superfamily/Winged helix DNA-binding domain"/>
    <property type="match status" value="1"/>
</dbReference>
<comment type="similarity">
    <text evidence="5">Belongs to the HrcA family.</text>
</comment>
<comment type="function">
    <text evidence="5">Negative regulator of class I heat shock genes (grpE-dnaK-dnaJ and groELS operons). Prevents heat-shock induction of these operons.</text>
</comment>
<evidence type="ECO:0000256" key="1">
    <source>
        <dbReference type="ARBA" id="ARBA00022491"/>
    </source>
</evidence>
<evidence type="ECO:0000256" key="5">
    <source>
        <dbReference type="HAMAP-Rule" id="MF_00081"/>
    </source>
</evidence>
<name>A0A7C0U6I3_9BACT</name>
<dbReference type="Pfam" id="PF01628">
    <property type="entry name" value="HrcA"/>
    <property type="match status" value="1"/>
</dbReference>
<dbReference type="InterPro" id="IPR029016">
    <property type="entry name" value="GAF-like_dom_sf"/>
</dbReference>
<protein>
    <recommendedName>
        <fullName evidence="5">Heat-inducible transcription repressor HrcA</fullName>
    </recommendedName>
</protein>
<dbReference type="Gene3D" id="3.30.390.60">
    <property type="entry name" value="Heat-inducible transcription repressor hrca homolog, domain 3"/>
    <property type="match status" value="1"/>
</dbReference>
<keyword evidence="1 5" id="KW-0678">Repressor</keyword>
<feature type="domain" description="Heat-inducible transcription repressor HrcA C-terminal" evidence="6">
    <location>
        <begin position="112"/>
        <end position="332"/>
    </location>
</feature>
<dbReference type="GO" id="GO:0003677">
    <property type="term" value="F:DNA binding"/>
    <property type="evidence" value="ECO:0007669"/>
    <property type="project" value="InterPro"/>
</dbReference>
<dbReference type="EMBL" id="DQWS01000178">
    <property type="protein sequence ID" value="HDD53352.1"/>
    <property type="molecule type" value="Genomic_DNA"/>
</dbReference>
<dbReference type="InterPro" id="IPR036388">
    <property type="entry name" value="WH-like_DNA-bd_sf"/>
</dbReference>
<organism evidence="7">
    <name type="scientific">Thermosulfidibacter takaii</name>
    <dbReference type="NCBI Taxonomy" id="412593"/>
    <lineage>
        <taxon>Bacteria</taxon>
        <taxon>Pseudomonadati</taxon>
        <taxon>Thermosulfidibacterota</taxon>
        <taxon>Thermosulfidibacteria</taxon>
        <taxon>Thermosulfidibacterales</taxon>
        <taxon>Thermosulfidibacteraceae</taxon>
    </lineage>
</organism>
<dbReference type="InterPro" id="IPR002571">
    <property type="entry name" value="HrcA"/>
</dbReference>
<dbReference type="PIRSF" id="PIRSF005485">
    <property type="entry name" value="HrcA"/>
    <property type="match status" value="1"/>
</dbReference>
<comment type="caution">
    <text evidence="7">The sequence shown here is derived from an EMBL/GenBank/DDBJ whole genome shotgun (WGS) entry which is preliminary data.</text>
</comment>
<dbReference type="SUPFAM" id="SSF46785">
    <property type="entry name" value="Winged helix' DNA-binding domain"/>
    <property type="match status" value="1"/>
</dbReference>
<evidence type="ECO:0000256" key="2">
    <source>
        <dbReference type="ARBA" id="ARBA00023015"/>
    </source>
</evidence>
<gene>
    <name evidence="5 7" type="primary">hrcA</name>
    <name evidence="7" type="ORF">ENF32_04725</name>
</gene>
<keyword evidence="3 5" id="KW-0346">Stress response</keyword>
<keyword evidence="4 5" id="KW-0804">Transcription</keyword>
<evidence type="ECO:0000313" key="7">
    <source>
        <dbReference type="EMBL" id="HDD53352.1"/>
    </source>
</evidence>
<dbReference type="PANTHER" id="PTHR34824">
    <property type="entry name" value="HEAT-INDUCIBLE TRANSCRIPTION REPRESSOR HRCA"/>
    <property type="match status" value="1"/>
</dbReference>
<dbReference type="GO" id="GO:0045892">
    <property type="term" value="P:negative regulation of DNA-templated transcription"/>
    <property type="evidence" value="ECO:0007669"/>
    <property type="project" value="UniProtKB-UniRule"/>
</dbReference>
<dbReference type="Proteomes" id="UP000885690">
    <property type="component" value="Unassembled WGS sequence"/>
</dbReference>
<dbReference type="Gene3D" id="3.30.450.40">
    <property type="match status" value="1"/>
</dbReference>
<evidence type="ECO:0000259" key="6">
    <source>
        <dbReference type="Pfam" id="PF01628"/>
    </source>
</evidence>
<dbReference type="SUPFAM" id="SSF55781">
    <property type="entry name" value="GAF domain-like"/>
    <property type="match status" value="1"/>
</dbReference>
<dbReference type="AlphaFoldDB" id="A0A7C0U6I3"/>
<dbReference type="InterPro" id="IPR036390">
    <property type="entry name" value="WH_DNA-bd_sf"/>
</dbReference>
<dbReference type="HAMAP" id="MF_00081">
    <property type="entry name" value="HrcA"/>
    <property type="match status" value="1"/>
</dbReference>
<keyword evidence="2 5" id="KW-0805">Transcription regulation</keyword>
<proteinExistence type="inferred from homology"/>